<keyword evidence="3" id="KW-1185">Reference proteome</keyword>
<protein>
    <submittedName>
        <fullName evidence="2">Uncharacterized protein</fullName>
    </submittedName>
</protein>
<evidence type="ECO:0000256" key="1">
    <source>
        <dbReference type="SAM" id="SignalP"/>
    </source>
</evidence>
<proteinExistence type="predicted"/>
<dbReference type="AlphaFoldDB" id="A0A9N8EG11"/>
<feature type="signal peptide" evidence="1">
    <location>
        <begin position="1"/>
        <end position="21"/>
    </location>
</feature>
<organism evidence="2 3">
    <name type="scientific">Seminavis robusta</name>
    <dbReference type="NCBI Taxonomy" id="568900"/>
    <lineage>
        <taxon>Eukaryota</taxon>
        <taxon>Sar</taxon>
        <taxon>Stramenopiles</taxon>
        <taxon>Ochrophyta</taxon>
        <taxon>Bacillariophyta</taxon>
        <taxon>Bacillariophyceae</taxon>
        <taxon>Bacillariophycidae</taxon>
        <taxon>Naviculales</taxon>
        <taxon>Naviculaceae</taxon>
        <taxon>Seminavis</taxon>
    </lineage>
</organism>
<gene>
    <name evidence="2" type="ORF">SEMRO_944_G222990.1</name>
</gene>
<feature type="chain" id="PRO_5040334514" evidence="1">
    <location>
        <begin position="22"/>
        <end position="367"/>
    </location>
</feature>
<accession>A0A9N8EG11</accession>
<comment type="caution">
    <text evidence="2">The sequence shown here is derived from an EMBL/GenBank/DDBJ whole genome shotgun (WGS) entry which is preliminary data.</text>
</comment>
<sequence>MISRCIFFICWFGGLLTRASSFSIERKNLPGVWKLKFKEDCEVSFVKKKTGESILIRIQEDGYFQQCDDDDDGDYGPKKLHGCWEFEDSELQLAFDRKCHSSPADVLLSGKVSGEEDATRIPNGIVSEGKFMYPTTHAAFFDQVMATSEQTGKFSLKQIMGFNQLMSLTTIGGTKDEEEENQTPKYTVSDFFDRKFFMTIVPIECKIKPPKEWDKQKRSWYNPLDDQAADIRTMPIQFFANSTFEAVGVNKILRGRFEITKDNKLWFRVSRFGMGRSVPGSVYSEGIGLSHEDERTYVGTIEEQSDDRERRTLRVEGKVTFGNDMGSDARPEPVGTFLMHEVDDASLEMNEDEDAEANEDIFDSVFE</sequence>
<reference evidence="2" key="1">
    <citation type="submission" date="2020-06" db="EMBL/GenBank/DDBJ databases">
        <authorList>
            <consortium name="Plant Systems Biology data submission"/>
        </authorList>
    </citation>
    <scope>NUCLEOTIDE SEQUENCE</scope>
    <source>
        <strain evidence="2">D6</strain>
    </source>
</reference>
<evidence type="ECO:0000313" key="3">
    <source>
        <dbReference type="Proteomes" id="UP001153069"/>
    </source>
</evidence>
<dbReference type="OrthoDB" id="47152at2759"/>
<evidence type="ECO:0000313" key="2">
    <source>
        <dbReference type="EMBL" id="CAB9518551.1"/>
    </source>
</evidence>
<dbReference type="Proteomes" id="UP001153069">
    <property type="component" value="Unassembled WGS sequence"/>
</dbReference>
<keyword evidence="1" id="KW-0732">Signal</keyword>
<name>A0A9N8EG11_9STRA</name>
<dbReference type="EMBL" id="CAICTM010000942">
    <property type="protein sequence ID" value="CAB9518551.1"/>
    <property type="molecule type" value="Genomic_DNA"/>
</dbReference>